<dbReference type="PANTHER" id="PTHR30589">
    <property type="entry name" value="PROLIPOPROTEIN DIACYLGLYCERYL TRANSFERASE"/>
    <property type="match status" value="1"/>
</dbReference>
<dbReference type="Proteomes" id="UP000220133">
    <property type="component" value="Chromosome"/>
</dbReference>
<comment type="similarity">
    <text evidence="1">Belongs to the Lgt family.</text>
</comment>
<keyword evidence="2" id="KW-1003">Cell membrane</keyword>
<sequence length="432" mass="48260">MYPNLYYAFQDLFGIELPFLKVVQTFGFFVAMAFLAAAYVLTTELKRRERLGLMQGVKEKQLVGKPATPLELIGVGLVWFIFGYKIFGLFSINATNQDTAYVDFLLSSKGNLLGGIALGGLMAFLRYNSKKKEAAGGTKESEVMIMPHQRVPDFTVLAAIVGFIGAKIFHNLENFGEFLSDPMGSLFSRGGFTFYGGLILASYVIIRYAKKRKISTRHLIDSAAPALMLAYAVGRMGCHFSGDGDWGIYNSAYVTDVKGTVVEVPKAEFQSALEKNKDFFLHQYQSFDNVPHASFAKPDALGFLPDWFFAYSYPHNVINEGAPIPGCEGQYCSVLPIPVFPTPLYEIITCMLMFILLMALRKKITTPGVMFGFYLILVGIERFFVELIRVNTKYEFLPLQPTQAELISLGMVIGGTLFIIYCKKRYQKELAS</sequence>
<evidence type="ECO:0000256" key="4">
    <source>
        <dbReference type="ARBA" id="ARBA00022692"/>
    </source>
</evidence>
<evidence type="ECO:0000256" key="2">
    <source>
        <dbReference type="ARBA" id="ARBA00022475"/>
    </source>
</evidence>
<dbReference type="KEGG" id="cbae:COR50_12350"/>
<evidence type="ECO:0000313" key="9">
    <source>
        <dbReference type="Proteomes" id="UP000220133"/>
    </source>
</evidence>
<reference evidence="8 9" key="1">
    <citation type="submission" date="2017-10" db="EMBL/GenBank/DDBJ databases">
        <title>Paenichitinophaga pekingensis gen. nov., sp. nov., isolated from activated sludge.</title>
        <authorList>
            <person name="Jin D."/>
            <person name="Kong X."/>
            <person name="Deng Y."/>
            <person name="Bai Z."/>
        </authorList>
    </citation>
    <scope>NUCLEOTIDE SEQUENCE [LARGE SCALE GENOMIC DNA]</scope>
    <source>
        <strain evidence="8 9">13</strain>
    </source>
</reference>
<evidence type="ECO:0000256" key="7">
    <source>
        <dbReference type="SAM" id="Phobius"/>
    </source>
</evidence>
<keyword evidence="9" id="KW-1185">Reference proteome</keyword>
<keyword evidence="3 8" id="KW-0808">Transferase</keyword>
<dbReference type="GO" id="GO:0008961">
    <property type="term" value="F:phosphatidylglycerol-prolipoprotein diacylglyceryl transferase activity"/>
    <property type="evidence" value="ECO:0007669"/>
    <property type="project" value="InterPro"/>
</dbReference>
<evidence type="ECO:0000256" key="5">
    <source>
        <dbReference type="ARBA" id="ARBA00022989"/>
    </source>
</evidence>
<dbReference type="OrthoDB" id="871140at2"/>
<feature type="transmembrane region" description="Helical" evidence="7">
    <location>
        <begin position="189"/>
        <end position="206"/>
    </location>
</feature>
<keyword evidence="6 7" id="KW-0472">Membrane</keyword>
<accession>A0A291QVH5</accession>
<evidence type="ECO:0000256" key="1">
    <source>
        <dbReference type="ARBA" id="ARBA00007150"/>
    </source>
</evidence>
<gene>
    <name evidence="8" type="ORF">COR50_12350</name>
</gene>
<proteinExistence type="inferred from homology"/>
<dbReference type="GO" id="GO:0042158">
    <property type="term" value="P:lipoprotein biosynthetic process"/>
    <property type="evidence" value="ECO:0007669"/>
    <property type="project" value="InterPro"/>
</dbReference>
<feature type="transmembrane region" description="Helical" evidence="7">
    <location>
        <begin position="404"/>
        <end position="422"/>
    </location>
</feature>
<dbReference type="EMBL" id="CP023777">
    <property type="protein sequence ID" value="ATL47892.1"/>
    <property type="molecule type" value="Genomic_DNA"/>
</dbReference>
<feature type="transmembrane region" description="Helical" evidence="7">
    <location>
        <begin position="150"/>
        <end position="169"/>
    </location>
</feature>
<feature type="transmembrane region" description="Helical" evidence="7">
    <location>
        <begin position="70"/>
        <end position="92"/>
    </location>
</feature>
<organism evidence="8 9">
    <name type="scientific">Chitinophaga caeni</name>
    <dbReference type="NCBI Taxonomy" id="2029983"/>
    <lineage>
        <taxon>Bacteria</taxon>
        <taxon>Pseudomonadati</taxon>
        <taxon>Bacteroidota</taxon>
        <taxon>Chitinophagia</taxon>
        <taxon>Chitinophagales</taxon>
        <taxon>Chitinophagaceae</taxon>
        <taxon>Chitinophaga</taxon>
    </lineage>
</organism>
<evidence type="ECO:0000256" key="3">
    <source>
        <dbReference type="ARBA" id="ARBA00022679"/>
    </source>
</evidence>
<dbReference type="PANTHER" id="PTHR30589:SF0">
    <property type="entry name" value="PHOSPHATIDYLGLYCEROL--PROLIPOPROTEIN DIACYLGLYCERYL TRANSFERASE"/>
    <property type="match status" value="1"/>
</dbReference>
<feature type="transmembrane region" description="Helical" evidence="7">
    <location>
        <begin position="367"/>
        <end position="384"/>
    </location>
</feature>
<feature type="transmembrane region" description="Helical" evidence="7">
    <location>
        <begin position="112"/>
        <end position="129"/>
    </location>
</feature>
<dbReference type="GO" id="GO:0005886">
    <property type="term" value="C:plasma membrane"/>
    <property type="evidence" value="ECO:0007669"/>
    <property type="project" value="InterPro"/>
</dbReference>
<keyword evidence="5 7" id="KW-1133">Transmembrane helix</keyword>
<keyword evidence="4 7" id="KW-0812">Transmembrane</keyword>
<feature type="transmembrane region" description="Helical" evidence="7">
    <location>
        <begin position="20"/>
        <end position="41"/>
    </location>
</feature>
<dbReference type="InterPro" id="IPR001640">
    <property type="entry name" value="Lgt"/>
</dbReference>
<protein>
    <submittedName>
        <fullName evidence="8">Diacylglyceryl transferase</fullName>
    </submittedName>
</protein>
<evidence type="ECO:0000256" key="6">
    <source>
        <dbReference type="ARBA" id="ARBA00023136"/>
    </source>
</evidence>
<evidence type="ECO:0000313" key="8">
    <source>
        <dbReference type="EMBL" id="ATL47892.1"/>
    </source>
</evidence>
<dbReference type="AlphaFoldDB" id="A0A291QVH5"/>
<name>A0A291QVH5_9BACT</name>
<dbReference type="Pfam" id="PF01790">
    <property type="entry name" value="LGT"/>
    <property type="match status" value="1"/>
</dbReference>
<dbReference type="RefSeq" id="WP_098194269.1">
    <property type="nucleotide sequence ID" value="NZ_CP023777.1"/>
</dbReference>